<dbReference type="EMBL" id="LT576035">
    <property type="protein sequence ID" value="SBN39339.1"/>
    <property type="molecule type" value="Genomic_DNA"/>
</dbReference>
<keyword evidence="3" id="KW-0547">Nucleotide-binding</keyword>
<dbReference type="SUPFAM" id="SSF52540">
    <property type="entry name" value="P-loop containing nucleoside triphosphate hydrolases"/>
    <property type="match status" value="1"/>
</dbReference>
<keyword evidence="5" id="KW-0046">Antibiotic resistance</keyword>
<dbReference type="GO" id="GO:0005524">
    <property type="term" value="F:ATP binding"/>
    <property type="evidence" value="ECO:0007669"/>
    <property type="project" value="UniProtKB-KW"/>
</dbReference>
<dbReference type="SMART" id="SM00382">
    <property type="entry name" value="AAA"/>
    <property type="match status" value="1"/>
</dbReference>
<sequence length="346" mass="36519">MNTVLDVRGLHKHFGKGAHRVEANAGVTMAAHAGQVVGLLGHNGSGKTTMVNQIVGLTRPDSGTITVGGIDATTHPALARRLVSLQAQANVPITGLAPRRAIELVGRMRGAPARAMRSRARELIEALDIGPWADVASQKVSGGIARLTAFAMCLARPAPLVVLDEPTNDVDPVRRRLLWTQIRRLADAGHAVLLVTHNVRETERVVDRLVVLNHGQVLAQGTPATLVHDWAGMLTLEVDQAPGQPPHWPAGITATPVGDHRSRAVVASDRAAALVAWAADELRTGAIERYELSPVSLEDAYIDLVTGHHPAAAGADADQPDAAPLDEPDTTTESTNDPAAGQEHTA</sequence>
<keyword evidence="4 8" id="KW-0067">ATP-binding</keyword>
<dbReference type="Pfam" id="PF00005">
    <property type="entry name" value="ABC_tran"/>
    <property type="match status" value="1"/>
</dbReference>
<dbReference type="InterPro" id="IPR003593">
    <property type="entry name" value="AAA+_ATPase"/>
</dbReference>
<reference evidence="8" key="1">
    <citation type="submission" date="2016-05" db="EMBL/GenBank/DDBJ databases">
        <authorList>
            <person name="Lavstsen T."/>
            <person name="Jespersen J.S."/>
        </authorList>
    </citation>
    <scope>NUCLEOTIDE SEQUENCE</scope>
    <source>
        <strain evidence="8">PFRJS10</strain>
    </source>
</reference>
<proteinExistence type="predicted"/>
<evidence type="ECO:0000256" key="5">
    <source>
        <dbReference type="ARBA" id="ARBA00023251"/>
    </source>
</evidence>
<gene>
    <name evidence="8" type="ORF">PFR_JS10_1696</name>
</gene>
<dbReference type="GO" id="GO:0016887">
    <property type="term" value="F:ATP hydrolysis activity"/>
    <property type="evidence" value="ECO:0007669"/>
    <property type="project" value="InterPro"/>
</dbReference>
<protein>
    <submittedName>
        <fullName evidence="8">ABC transport ATP-binding subunit</fullName>
    </submittedName>
</protein>
<dbReference type="InterPro" id="IPR003439">
    <property type="entry name" value="ABC_transporter-like_ATP-bd"/>
</dbReference>
<evidence type="ECO:0000256" key="6">
    <source>
        <dbReference type="SAM" id="MobiDB-lite"/>
    </source>
</evidence>
<keyword evidence="2" id="KW-0813">Transport</keyword>
<dbReference type="Gene3D" id="3.40.50.300">
    <property type="entry name" value="P-loop containing nucleotide triphosphate hydrolases"/>
    <property type="match status" value="1"/>
</dbReference>
<accession>A0A2C6YKA8</accession>
<name>A0A2C6YKA8_9ACTN</name>
<organism evidence="8">
    <name type="scientific">Propionibacterium freudenreichii</name>
    <dbReference type="NCBI Taxonomy" id="1744"/>
    <lineage>
        <taxon>Bacteria</taxon>
        <taxon>Bacillati</taxon>
        <taxon>Actinomycetota</taxon>
        <taxon>Actinomycetes</taxon>
        <taxon>Propionibacteriales</taxon>
        <taxon>Propionibacteriaceae</taxon>
        <taxon>Propionibacterium</taxon>
    </lineage>
</organism>
<dbReference type="AlphaFoldDB" id="A0A2C6YKA8"/>
<dbReference type="PANTHER" id="PTHR42711">
    <property type="entry name" value="ABC TRANSPORTER ATP-BINDING PROTEIN"/>
    <property type="match status" value="1"/>
</dbReference>
<evidence type="ECO:0000256" key="4">
    <source>
        <dbReference type="ARBA" id="ARBA00022840"/>
    </source>
</evidence>
<dbReference type="RefSeq" id="WP_404906627.1">
    <property type="nucleotide sequence ID" value="NZ_JBJDUN010000019.1"/>
</dbReference>
<evidence type="ECO:0000259" key="7">
    <source>
        <dbReference type="PROSITE" id="PS50893"/>
    </source>
</evidence>
<comment type="subcellular location">
    <subcellularLocation>
        <location evidence="1">Cell membrane</location>
        <topology evidence="1">Peripheral membrane protein</topology>
    </subcellularLocation>
</comment>
<evidence type="ECO:0000256" key="2">
    <source>
        <dbReference type="ARBA" id="ARBA00022448"/>
    </source>
</evidence>
<dbReference type="GO" id="GO:0005886">
    <property type="term" value="C:plasma membrane"/>
    <property type="evidence" value="ECO:0007669"/>
    <property type="project" value="UniProtKB-SubCell"/>
</dbReference>
<dbReference type="InterPro" id="IPR027417">
    <property type="entry name" value="P-loop_NTPase"/>
</dbReference>
<evidence type="ECO:0000256" key="1">
    <source>
        <dbReference type="ARBA" id="ARBA00004202"/>
    </source>
</evidence>
<feature type="compositionally biased region" description="Low complexity" evidence="6">
    <location>
        <begin position="311"/>
        <end position="323"/>
    </location>
</feature>
<dbReference type="GO" id="GO:0046677">
    <property type="term" value="P:response to antibiotic"/>
    <property type="evidence" value="ECO:0007669"/>
    <property type="project" value="UniProtKB-KW"/>
</dbReference>
<feature type="region of interest" description="Disordered" evidence="6">
    <location>
        <begin position="311"/>
        <end position="346"/>
    </location>
</feature>
<dbReference type="InterPro" id="IPR050763">
    <property type="entry name" value="ABC_transporter_ATP-binding"/>
</dbReference>
<dbReference type="PANTHER" id="PTHR42711:SF19">
    <property type="entry name" value="DOXORUBICIN RESISTANCE ATP-BINDING PROTEIN DRRA"/>
    <property type="match status" value="1"/>
</dbReference>
<evidence type="ECO:0000256" key="3">
    <source>
        <dbReference type="ARBA" id="ARBA00022741"/>
    </source>
</evidence>
<dbReference type="PROSITE" id="PS50893">
    <property type="entry name" value="ABC_TRANSPORTER_2"/>
    <property type="match status" value="1"/>
</dbReference>
<evidence type="ECO:0000313" key="8">
    <source>
        <dbReference type="EMBL" id="SBN39339.1"/>
    </source>
</evidence>
<feature type="domain" description="ABC transporter" evidence="7">
    <location>
        <begin position="5"/>
        <end position="239"/>
    </location>
</feature>